<evidence type="ECO:0000256" key="1">
    <source>
        <dbReference type="SAM" id="MobiDB-lite"/>
    </source>
</evidence>
<sequence>MADQSLNYLNYGHPAAANFDLEKRKWAFARQYTTTHLQQVRTSRVVQVPETTIATQTCVHLPTPQTAPTPTSVRKDVSRYIGYHPQLAPAVGLLPKLALVSAAVLRTTSTYDPLIGSLLSFGSITLEDKHEDPRRIAALPTGEGGNVLRLAFLNKERLGWGTDRSIWVDGPSLKDAECGFWNNEASPIQQVCFAQTEERSTLLAVRLPTRTVLFRPVYHRRSQAAGQSPFYHLPPSTIEAHPILSIGLDDTGGAPHADVAFNPDFQLQIAIVDQNQTWSVWDIEKKRKSDTYAISCLVLGNIGPSEDMDTAGEDGWSRILWVGDVSTLLVCSRRHLSIISIRGGSPAHLPCPPPFSDRSTARICDVKRHPRHKGRFFVLTSTHLTLMAVTTSGQASNASSGEEGATTLLSWRHYRGAGDWTLQISVQMLADDESCVVLHSQLNNLTQVYTFNEPPFGSSALISSSDPSVLNLTIDGSERITEIHMEAMHYGHLIKKGCQPGPGRSYMEKDIAFYRLFAVGSDLAVHEAVVYTRQVGADASTDGDQLVEDFSRSAVRRPRRDMTKREVIKEEDEFIFPDGPIVLDVPRSKTASQRPKWGQIRDRNSSRRPVDHSLLCDALAGTDNGDEGISNSVDFAVATSQLKRLLEGDLNSPTLPLGTLMDFANMEFVVSDVDEASMHLQELFPSEDRQDVEIQRIASARLLDLAEDGEPTMADVYDSILRNWVAPLPANVPVPVRQHKERLARRVAAELMFASICIRQHEPQEPIAESQQGPSHDSGFALPILPSKPSQGAFDNTSPWSFSQPLPTSPYSLPSSSMPASSPPSAPSNLPTPPDTIAHLWKHIQIGFTDPAKMANVNNYLTHWQSGSDPRTYDYETIERTFELEDLDEESQQQREKQRKKKERREKRQQRQDELMRAKTASQPVVYPRSSPGPVLGAMGSSSQIPSKAYTQPPIPGVGFRGPGGHDILAPFSQVEPGKFGGRLDKKKKKKGRVTRPCIGSCSLFKHFRIGDPNSNLLLQLVANMSGFPSLQPAFTVRVDIDAPMQVGGQAGAQLVIVPMVSGTVKSEEGFKPKLDGELHGVGYDYIHNDADGGNMRLDVRSQVKNHDGTILAMFYKGTVKLTPGVGAILSGTPDAKTTEYGDSFVNFSFETGSEKYAELQNGTYVAAGHFLKEQGKEGVVVEYKVSKVVYKAQKGQVSL</sequence>
<dbReference type="GO" id="GO:0001163">
    <property type="term" value="F:RNA polymerase I transcription regulatory region sequence-specific DNA binding"/>
    <property type="evidence" value="ECO:0007669"/>
    <property type="project" value="TreeGrafter"/>
</dbReference>
<keyword evidence="6" id="KW-1185">Reference proteome</keyword>
<feature type="region of interest" description="Disordered" evidence="1">
    <location>
        <begin position="885"/>
        <end position="929"/>
    </location>
</feature>
<evidence type="ECO:0000259" key="3">
    <source>
        <dbReference type="Pfam" id="PF20639"/>
    </source>
</evidence>
<dbReference type="GO" id="GO:0001179">
    <property type="term" value="F:RNA polymerase I general transcription initiation factor binding"/>
    <property type="evidence" value="ECO:0007669"/>
    <property type="project" value="TreeGrafter"/>
</dbReference>
<dbReference type="Pfam" id="PF10214">
    <property type="entry name" value="Rrn6_beta-prop"/>
    <property type="match status" value="1"/>
</dbReference>
<dbReference type="EMBL" id="ML976029">
    <property type="protein sequence ID" value="KAF1943066.1"/>
    <property type="molecule type" value="Genomic_DNA"/>
</dbReference>
<gene>
    <name evidence="5" type="ORF">EJ02DRAFT_401450</name>
</gene>
<dbReference type="Pfam" id="PF20640">
    <property type="entry name" value="Rrn6_HB"/>
    <property type="match status" value="1"/>
</dbReference>
<feature type="compositionally biased region" description="Polar residues" evidence="1">
    <location>
        <begin position="788"/>
        <end position="802"/>
    </location>
</feature>
<dbReference type="GO" id="GO:0042790">
    <property type="term" value="P:nucleolar large rRNA transcription by RNA polymerase I"/>
    <property type="evidence" value="ECO:0007669"/>
    <property type="project" value="TreeGrafter"/>
</dbReference>
<dbReference type="Pfam" id="PF20639">
    <property type="entry name" value="Rrn6_K-rich"/>
    <property type="match status" value="1"/>
</dbReference>
<dbReference type="PANTHER" id="PTHR28221">
    <property type="entry name" value="RNA POLYMERASE I-SPECIFIC TRANSCRIPTION INITIATION FACTOR RRN6"/>
    <property type="match status" value="1"/>
</dbReference>
<dbReference type="InterPro" id="IPR048535">
    <property type="entry name" value="RRN6_beta-prop"/>
</dbReference>
<evidence type="ECO:0000259" key="2">
    <source>
        <dbReference type="Pfam" id="PF10214"/>
    </source>
</evidence>
<reference evidence="5" key="1">
    <citation type="journal article" date="2020" name="Stud. Mycol.">
        <title>101 Dothideomycetes genomes: a test case for predicting lifestyles and emergence of pathogens.</title>
        <authorList>
            <person name="Haridas S."/>
            <person name="Albert R."/>
            <person name="Binder M."/>
            <person name="Bloem J."/>
            <person name="Labutti K."/>
            <person name="Salamov A."/>
            <person name="Andreopoulos B."/>
            <person name="Baker S."/>
            <person name="Barry K."/>
            <person name="Bills G."/>
            <person name="Bluhm B."/>
            <person name="Cannon C."/>
            <person name="Castanera R."/>
            <person name="Culley D."/>
            <person name="Daum C."/>
            <person name="Ezra D."/>
            <person name="Gonzalez J."/>
            <person name="Henrissat B."/>
            <person name="Kuo A."/>
            <person name="Liang C."/>
            <person name="Lipzen A."/>
            <person name="Lutzoni F."/>
            <person name="Magnuson J."/>
            <person name="Mondo S."/>
            <person name="Nolan M."/>
            <person name="Ohm R."/>
            <person name="Pangilinan J."/>
            <person name="Park H.-J."/>
            <person name="Ramirez L."/>
            <person name="Alfaro M."/>
            <person name="Sun H."/>
            <person name="Tritt A."/>
            <person name="Yoshinaga Y."/>
            <person name="Zwiers L.-H."/>
            <person name="Turgeon B."/>
            <person name="Goodwin S."/>
            <person name="Spatafora J."/>
            <person name="Crous P."/>
            <person name="Grigoriev I."/>
        </authorList>
    </citation>
    <scope>NUCLEOTIDE SEQUENCE</scope>
    <source>
        <strain evidence="5">CBS 161.51</strain>
    </source>
</reference>
<dbReference type="GO" id="GO:0070860">
    <property type="term" value="C:RNA polymerase I core factor complex"/>
    <property type="evidence" value="ECO:0007669"/>
    <property type="project" value="TreeGrafter"/>
</dbReference>
<accession>A0A6A5SX04</accession>
<feature type="compositionally biased region" description="Pro residues" evidence="1">
    <location>
        <begin position="821"/>
        <end position="834"/>
    </location>
</feature>
<feature type="domain" description="RRN6 beta-propeller" evidence="2">
    <location>
        <begin position="112"/>
        <end position="472"/>
    </location>
</feature>
<proteinExistence type="predicted"/>
<dbReference type="InterPro" id="IPR019350">
    <property type="entry name" value="RNA_pol_I-sp_TIF_RRN6-like"/>
</dbReference>
<feature type="compositionally biased region" description="Low complexity" evidence="1">
    <location>
        <begin position="803"/>
        <end position="820"/>
    </location>
</feature>
<protein>
    <submittedName>
        <fullName evidence="5">Uncharacterized protein</fullName>
    </submittedName>
</protein>
<name>A0A6A5SX04_9PLEO</name>
<dbReference type="PANTHER" id="PTHR28221:SF2">
    <property type="entry name" value="RNA POLYMERASE I-SPECIFIC TRANSCRIPTION INITIATION FACTOR RRN6"/>
    <property type="match status" value="1"/>
</dbReference>
<feature type="domain" description="RRN6 K-rich C-terminal" evidence="3">
    <location>
        <begin position="858"/>
        <end position="991"/>
    </location>
</feature>
<dbReference type="Gene3D" id="2.40.160.20">
    <property type="match status" value="1"/>
</dbReference>
<evidence type="ECO:0000259" key="4">
    <source>
        <dbReference type="Pfam" id="PF20640"/>
    </source>
</evidence>
<feature type="compositionally biased region" description="Basic residues" evidence="1">
    <location>
        <begin position="897"/>
        <end position="908"/>
    </location>
</feature>
<dbReference type="Proteomes" id="UP000800038">
    <property type="component" value="Unassembled WGS sequence"/>
</dbReference>
<feature type="domain" description="RRN6 helical bundle" evidence="4">
    <location>
        <begin position="568"/>
        <end position="756"/>
    </location>
</feature>
<dbReference type="InterPro" id="IPR048536">
    <property type="entry name" value="Rrn6_K-rich"/>
</dbReference>
<dbReference type="OrthoDB" id="4090074at2759"/>
<evidence type="ECO:0000313" key="5">
    <source>
        <dbReference type="EMBL" id="KAF1943066.1"/>
    </source>
</evidence>
<organism evidence="5 6">
    <name type="scientific">Clathrospora elynae</name>
    <dbReference type="NCBI Taxonomy" id="706981"/>
    <lineage>
        <taxon>Eukaryota</taxon>
        <taxon>Fungi</taxon>
        <taxon>Dikarya</taxon>
        <taxon>Ascomycota</taxon>
        <taxon>Pezizomycotina</taxon>
        <taxon>Dothideomycetes</taxon>
        <taxon>Pleosporomycetidae</taxon>
        <taxon>Pleosporales</taxon>
        <taxon>Diademaceae</taxon>
        <taxon>Clathrospora</taxon>
    </lineage>
</organism>
<feature type="region of interest" description="Disordered" evidence="1">
    <location>
        <begin position="765"/>
        <end position="834"/>
    </location>
</feature>
<dbReference type="AlphaFoldDB" id="A0A6A5SX04"/>
<dbReference type="Pfam" id="PF11578">
    <property type="entry name" value="DUF3237"/>
    <property type="match status" value="1"/>
</dbReference>
<dbReference type="InterPro" id="IPR048537">
    <property type="entry name" value="RRN6_HB"/>
</dbReference>
<evidence type="ECO:0000313" key="6">
    <source>
        <dbReference type="Proteomes" id="UP000800038"/>
    </source>
</evidence>